<dbReference type="EC" id="3.4.19.12" evidence="3"/>
<protein>
    <recommendedName>
        <fullName evidence="3">ubiquitinyl hydrolase 1</fullName>
        <ecNumber evidence="3">3.4.19.12</ecNumber>
    </recommendedName>
</protein>
<dbReference type="CDD" id="cd02257">
    <property type="entry name" value="Peptidase_C19"/>
    <property type="match status" value="1"/>
</dbReference>
<sequence>MGTVESKIKVSIGLIAGGLFLFIIQDEPNGGSVTGISNMGNTCFLNAILQALSACDSFTKFLFALKPVQKNYEDYDALIVIELSNFLRSLTQGKNTNPEDLISALSNRFPYFGQQHDSHEIFYVIHEAMATIKKRSENSFIFDPAPENPLLGLMSTEIKCTKCLNKTTKFDSIFDISLIVSNSLCESFDYLHKPQVLEDFLCLKCSINSSIHAIRSMKSTQMLNEILKKYTNNPNNVEEKDLVKTTKTLATISNRICKFPILLFIHCKWLVSHSSGHIHKKREPMKFPHIFEVEKGRYTLKAVIEHIGGSMGGHYLTYKDFEGEWYQCSDLAVRKVTVQEVLMAQPYMLFYQLTR</sequence>
<evidence type="ECO:0000256" key="1">
    <source>
        <dbReference type="ARBA" id="ARBA00000707"/>
    </source>
</evidence>
<dbReference type="GO" id="GO:0016579">
    <property type="term" value="P:protein deubiquitination"/>
    <property type="evidence" value="ECO:0007669"/>
    <property type="project" value="InterPro"/>
</dbReference>
<evidence type="ECO:0000256" key="2">
    <source>
        <dbReference type="ARBA" id="ARBA00009085"/>
    </source>
</evidence>
<dbReference type="PANTHER" id="PTHR24006:SF888">
    <property type="entry name" value="UBIQUITIN CARBOXYL-TERMINAL HYDROLASE 30"/>
    <property type="match status" value="1"/>
</dbReference>
<accession>A0A1R2CYY8</accession>
<evidence type="ECO:0000256" key="4">
    <source>
        <dbReference type="ARBA" id="ARBA00022670"/>
    </source>
</evidence>
<keyword evidence="4" id="KW-0645">Protease</keyword>
<dbReference type="GO" id="GO:0004843">
    <property type="term" value="F:cysteine-type deubiquitinase activity"/>
    <property type="evidence" value="ECO:0007669"/>
    <property type="project" value="UniProtKB-EC"/>
</dbReference>
<feature type="domain" description="USP" evidence="8">
    <location>
        <begin position="34"/>
        <end position="354"/>
    </location>
</feature>
<evidence type="ECO:0000259" key="8">
    <source>
        <dbReference type="PROSITE" id="PS50235"/>
    </source>
</evidence>
<keyword evidence="10" id="KW-1185">Reference proteome</keyword>
<dbReference type="InterPro" id="IPR001394">
    <property type="entry name" value="Peptidase_C19_UCH"/>
</dbReference>
<reference evidence="9 10" key="1">
    <citation type="submission" date="2016-11" db="EMBL/GenBank/DDBJ databases">
        <title>The macronuclear genome of Stentor coeruleus: a giant cell with tiny introns.</title>
        <authorList>
            <person name="Slabodnick M."/>
            <person name="Ruby J.G."/>
            <person name="Reiff S.B."/>
            <person name="Swart E.C."/>
            <person name="Gosai S."/>
            <person name="Prabakaran S."/>
            <person name="Witkowska E."/>
            <person name="Larue G.E."/>
            <person name="Fisher S."/>
            <person name="Freeman R.M."/>
            <person name="Gunawardena J."/>
            <person name="Chu W."/>
            <person name="Stover N.A."/>
            <person name="Gregory B.D."/>
            <person name="Nowacki M."/>
            <person name="Derisi J."/>
            <person name="Roy S.W."/>
            <person name="Marshall W.F."/>
            <person name="Sood P."/>
        </authorList>
    </citation>
    <scope>NUCLEOTIDE SEQUENCE [LARGE SCALE GENOMIC DNA]</scope>
    <source>
        <strain evidence="9">WM001</strain>
    </source>
</reference>
<name>A0A1R2CYY8_9CILI</name>
<dbReference type="AlphaFoldDB" id="A0A1R2CYY8"/>
<proteinExistence type="inferred from homology"/>
<dbReference type="Pfam" id="PF00443">
    <property type="entry name" value="UCH"/>
    <property type="match status" value="1"/>
</dbReference>
<dbReference type="InterPro" id="IPR018200">
    <property type="entry name" value="USP_CS"/>
</dbReference>
<dbReference type="PROSITE" id="PS50235">
    <property type="entry name" value="USP_3"/>
    <property type="match status" value="1"/>
</dbReference>
<evidence type="ECO:0000256" key="5">
    <source>
        <dbReference type="ARBA" id="ARBA00022786"/>
    </source>
</evidence>
<comment type="catalytic activity">
    <reaction evidence="1">
        <text>Thiol-dependent hydrolysis of ester, thioester, amide, peptide and isopeptide bonds formed by the C-terminal Gly of ubiquitin (a 76-residue protein attached to proteins as an intracellular targeting signal).</text>
        <dbReference type="EC" id="3.4.19.12"/>
    </reaction>
</comment>
<keyword evidence="7" id="KW-0788">Thiol protease</keyword>
<gene>
    <name evidence="9" type="ORF">SteCoe_2714</name>
</gene>
<dbReference type="Proteomes" id="UP000187209">
    <property type="component" value="Unassembled WGS sequence"/>
</dbReference>
<dbReference type="InterPro" id="IPR050164">
    <property type="entry name" value="Peptidase_C19"/>
</dbReference>
<dbReference type="EMBL" id="MPUH01000030">
    <property type="protein sequence ID" value="OMJ94226.1"/>
    <property type="molecule type" value="Genomic_DNA"/>
</dbReference>
<evidence type="ECO:0000313" key="9">
    <source>
        <dbReference type="EMBL" id="OMJ94226.1"/>
    </source>
</evidence>
<dbReference type="GO" id="GO:0006508">
    <property type="term" value="P:proteolysis"/>
    <property type="evidence" value="ECO:0007669"/>
    <property type="project" value="UniProtKB-KW"/>
</dbReference>
<dbReference type="Gene3D" id="3.90.70.10">
    <property type="entry name" value="Cysteine proteinases"/>
    <property type="match status" value="1"/>
</dbReference>
<dbReference type="PROSITE" id="PS00972">
    <property type="entry name" value="USP_1"/>
    <property type="match status" value="1"/>
</dbReference>
<dbReference type="SUPFAM" id="SSF54001">
    <property type="entry name" value="Cysteine proteinases"/>
    <property type="match status" value="1"/>
</dbReference>
<evidence type="ECO:0000256" key="6">
    <source>
        <dbReference type="ARBA" id="ARBA00022801"/>
    </source>
</evidence>
<dbReference type="InterPro" id="IPR038765">
    <property type="entry name" value="Papain-like_cys_pep_sf"/>
</dbReference>
<dbReference type="GO" id="GO:0005829">
    <property type="term" value="C:cytosol"/>
    <property type="evidence" value="ECO:0007669"/>
    <property type="project" value="TreeGrafter"/>
</dbReference>
<organism evidence="9 10">
    <name type="scientific">Stentor coeruleus</name>
    <dbReference type="NCBI Taxonomy" id="5963"/>
    <lineage>
        <taxon>Eukaryota</taxon>
        <taxon>Sar</taxon>
        <taxon>Alveolata</taxon>
        <taxon>Ciliophora</taxon>
        <taxon>Postciliodesmatophora</taxon>
        <taxon>Heterotrichea</taxon>
        <taxon>Heterotrichida</taxon>
        <taxon>Stentoridae</taxon>
        <taxon>Stentor</taxon>
    </lineage>
</organism>
<dbReference type="PROSITE" id="PS00973">
    <property type="entry name" value="USP_2"/>
    <property type="match status" value="1"/>
</dbReference>
<dbReference type="PANTHER" id="PTHR24006">
    <property type="entry name" value="UBIQUITIN CARBOXYL-TERMINAL HYDROLASE"/>
    <property type="match status" value="1"/>
</dbReference>
<keyword evidence="5" id="KW-0833">Ubl conjugation pathway</keyword>
<comment type="similarity">
    <text evidence="2">Belongs to the peptidase C19 family.</text>
</comment>
<evidence type="ECO:0000256" key="7">
    <source>
        <dbReference type="ARBA" id="ARBA00022807"/>
    </source>
</evidence>
<comment type="caution">
    <text evidence="9">The sequence shown here is derived from an EMBL/GenBank/DDBJ whole genome shotgun (WGS) entry which is preliminary data.</text>
</comment>
<keyword evidence="6" id="KW-0378">Hydrolase</keyword>
<evidence type="ECO:0000313" key="10">
    <source>
        <dbReference type="Proteomes" id="UP000187209"/>
    </source>
</evidence>
<dbReference type="GO" id="GO:0005634">
    <property type="term" value="C:nucleus"/>
    <property type="evidence" value="ECO:0007669"/>
    <property type="project" value="TreeGrafter"/>
</dbReference>
<dbReference type="InterPro" id="IPR028889">
    <property type="entry name" value="USP"/>
</dbReference>
<evidence type="ECO:0000256" key="3">
    <source>
        <dbReference type="ARBA" id="ARBA00012759"/>
    </source>
</evidence>
<dbReference type="OrthoDB" id="2248014at2759"/>